<keyword evidence="1" id="KW-0175">Coiled coil</keyword>
<organism evidence="2 3">
    <name type="scientific">Cytobacillus gottheilii</name>
    <dbReference type="NCBI Taxonomy" id="859144"/>
    <lineage>
        <taxon>Bacteria</taxon>
        <taxon>Bacillati</taxon>
        <taxon>Bacillota</taxon>
        <taxon>Bacilli</taxon>
        <taxon>Bacillales</taxon>
        <taxon>Bacillaceae</taxon>
        <taxon>Cytobacillus</taxon>
    </lineage>
</organism>
<dbReference type="InterPro" id="IPR048062">
    <property type="entry name" value="SE1832-like"/>
</dbReference>
<sequence>MTDKQIEAKIAELKMEYMRLQDDVEKLESFGRSTTAQEEKMKMIEEELQSYHRMKAE</sequence>
<keyword evidence="3" id="KW-1185">Reference proteome</keyword>
<name>A0ABX8F5P3_9BACI</name>
<accession>A0ABX8F5P3</accession>
<evidence type="ECO:0000313" key="2">
    <source>
        <dbReference type="EMBL" id="QVY59778.1"/>
    </source>
</evidence>
<dbReference type="Proteomes" id="UP000679247">
    <property type="component" value="Chromosome"/>
</dbReference>
<dbReference type="EMBL" id="CP071709">
    <property type="protein sequence ID" value="QVY59778.1"/>
    <property type="molecule type" value="Genomic_DNA"/>
</dbReference>
<reference evidence="2 3" key="1">
    <citation type="submission" date="2021-03" db="EMBL/GenBank/DDBJ databases">
        <title>The first data on the complete genome of the tetrodotoxin-producing bacterium.</title>
        <authorList>
            <person name="Melnikova D.I."/>
            <person name="Nijland R."/>
            <person name="Magarlamov T.Y."/>
        </authorList>
    </citation>
    <scope>NUCLEOTIDE SEQUENCE [LARGE SCALE GENOMIC DNA]</scope>
    <source>
        <strain evidence="2 3">1839</strain>
    </source>
</reference>
<protein>
    <submittedName>
        <fullName evidence="2">Uncharacterized protein</fullName>
    </submittedName>
</protein>
<gene>
    <name evidence="2" type="ORF">J1899_11950</name>
</gene>
<evidence type="ECO:0000256" key="1">
    <source>
        <dbReference type="SAM" id="Coils"/>
    </source>
</evidence>
<dbReference type="NCBIfam" id="NF040877">
    <property type="entry name" value="SE1832_fam"/>
    <property type="match status" value="1"/>
</dbReference>
<feature type="coiled-coil region" evidence="1">
    <location>
        <begin position="3"/>
        <end position="30"/>
    </location>
</feature>
<proteinExistence type="predicted"/>
<dbReference type="RefSeq" id="WP_192912991.1">
    <property type="nucleotide sequence ID" value="NZ_CANKUS010000004.1"/>
</dbReference>
<evidence type="ECO:0000313" key="3">
    <source>
        <dbReference type="Proteomes" id="UP000679247"/>
    </source>
</evidence>